<evidence type="ECO:0000313" key="6">
    <source>
        <dbReference type="Proteomes" id="UP000829756"/>
    </source>
</evidence>
<dbReference type="GO" id="GO:0003677">
    <property type="term" value="F:DNA binding"/>
    <property type="evidence" value="ECO:0007669"/>
    <property type="project" value="UniProtKB-KW"/>
</dbReference>
<evidence type="ECO:0000313" key="5">
    <source>
        <dbReference type="Proteomes" id="UP000294721"/>
    </source>
</evidence>
<dbReference type="Proteomes" id="UP000294721">
    <property type="component" value="Unassembled WGS sequence"/>
</dbReference>
<dbReference type="Pfam" id="PF01381">
    <property type="entry name" value="HTH_3"/>
    <property type="match status" value="1"/>
</dbReference>
<dbReference type="EMBL" id="SLXE01000002">
    <property type="protein sequence ID" value="TCP10129.1"/>
    <property type="molecule type" value="Genomic_DNA"/>
</dbReference>
<reference evidence="4" key="2">
    <citation type="submission" date="2021-12" db="EMBL/GenBank/DDBJ databases">
        <authorList>
            <person name="Veyrier F.J."/>
        </authorList>
    </citation>
    <scope>NUCLEOTIDE SEQUENCE</scope>
    <source>
        <strain evidence="4">1258/02</strain>
    </source>
</reference>
<evidence type="ECO:0000259" key="2">
    <source>
        <dbReference type="PROSITE" id="PS50943"/>
    </source>
</evidence>
<keyword evidence="1 3" id="KW-0238">DNA-binding</keyword>
<sequence length="118" mass="13599">MKNQNKTHKFGAVIAKYRKAAGITQAELAEKLELSNDAVSRLERGHIALSVSRLFELAEIFECDVADLLNTGSHRIQDHERQLMAMLNKLDSKERKKLFDLIEHLIQWKTNTLEQEPE</sequence>
<dbReference type="KEGG" id="usu:LVJ78_05705"/>
<keyword evidence="5" id="KW-1185">Reference proteome</keyword>
<reference evidence="3 5" key="1">
    <citation type="submission" date="2019-03" db="EMBL/GenBank/DDBJ databases">
        <title>Genomic Encyclopedia of Type Strains, Phase IV (KMG-IV): sequencing the most valuable type-strain genomes for metagenomic binning, comparative biology and taxonomic classification.</title>
        <authorList>
            <person name="Goeker M."/>
        </authorList>
    </citation>
    <scope>NUCLEOTIDE SEQUENCE [LARGE SCALE GENOMIC DNA]</scope>
    <source>
        <strain evidence="3 5">DSM 17474</strain>
    </source>
</reference>
<protein>
    <submittedName>
        <fullName evidence="3">DNA-binding XRE family transcriptional regulator</fullName>
    </submittedName>
    <submittedName>
        <fullName evidence="4">Helix-turn-helix domain-containing protein</fullName>
    </submittedName>
</protein>
<dbReference type="PANTHER" id="PTHR46558">
    <property type="entry name" value="TRACRIPTIONAL REGULATORY PROTEIN-RELATED-RELATED"/>
    <property type="match status" value="1"/>
</dbReference>
<dbReference type="SUPFAM" id="SSF47413">
    <property type="entry name" value="lambda repressor-like DNA-binding domains"/>
    <property type="match status" value="1"/>
</dbReference>
<evidence type="ECO:0000256" key="1">
    <source>
        <dbReference type="ARBA" id="ARBA00023125"/>
    </source>
</evidence>
<dbReference type="PROSITE" id="PS50943">
    <property type="entry name" value="HTH_CROC1"/>
    <property type="match status" value="1"/>
</dbReference>
<dbReference type="Proteomes" id="UP000829756">
    <property type="component" value="Chromosome"/>
</dbReference>
<accession>A0AAE9KHX5</accession>
<evidence type="ECO:0000313" key="3">
    <source>
        <dbReference type="EMBL" id="TCP10129.1"/>
    </source>
</evidence>
<dbReference type="InterPro" id="IPR001387">
    <property type="entry name" value="Cro/C1-type_HTH"/>
</dbReference>
<dbReference type="Gene3D" id="1.10.260.40">
    <property type="entry name" value="lambda repressor-like DNA-binding domains"/>
    <property type="match status" value="1"/>
</dbReference>
<proteinExistence type="predicted"/>
<dbReference type="CDD" id="cd00093">
    <property type="entry name" value="HTH_XRE"/>
    <property type="match status" value="1"/>
</dbReference>
<dbReference type="RefSeq" id="WP_132952311.1">
    <property type="nucleotide sequence ID" value="NZ_CALJUB010000037.1"/>
</dbReference>
<dbReference type="InterPro" id="IPR010982">
    <property type="entry name" value="Lambda_DNA-bd_dom_sf"/>
</dbReference>
<feature type="domain" description="HTH cro/C1-type" evidence="2">
    <location>
        <begin position="14"/>
        <end position="68"/>
    </location>
</feature>
<dbReference type="AlphaFoldDB" id="A0AAE9KHX5"/>
<reference evidence="4" key="3">
    <citation type="journal article" date="2022" name="Res Sq">
        <title>Evolution of multicellular longitudinally dividing oral cavity symbionts (Neisseriaceae).</title>
        <authorList>
            <person name="Nyongesa S."/>
            <person name="Weber P."/>
            <person name="Bernet E."/>
            <person name="Pullido F."/>
            <person name="Nieckarz M."/>
            <person name="Delaby M."/>
            <person name="Nieves C."/>
            <person name="Viehboeck T."/>
            <person name="Krause N."/>
            <person name="Rivera-Millot A."/>
            <person name="Nakamura A."/>
            <person name="Vischer N."/>
            <person name="VanNieuwenhze M."/>
            <person name="Brun Y."/>
            <person name="Cava F."/>
            <person name="Bulgheresi S."/>
            <person name="Veyrier F."/>
        </authorList>
    </citation>
    <scope>NUCLEOTIDE SEQUENCE</scope>
    <source>
        <strain evidence="4">1258/02</strain>
    </source>
</reference>
<dbReference type="SMART" id="SM00530">
    <property type="entry name" value="HTH_XRE"/>
    <property type="match status" value="1"/>
</dbReference>
<organism evidence="4 6">
    <name type="scientific">Uruburuella suis</name>
    <dbReference type="NCBI Taxonomy" id="252130"/>
    <lineage>
        <taxon>Bacteria</taxon>
        <taxon>Pseudomonadati</taxon>
        <taxon>Pseudomonadota</taxon>
        <taxon>Betaproteobacteria</taxon>
        <taxon>Neisseriales</taxon>
        <taxon>Neisseriaceae</taxon>
        <taxon>Uruburuella</taxon>
    </lineage>
</organism>
<evidence type="ECO:0000313" key="4">
    <source>
        <dbReference type="EMBL" id="UOO80490.1"/>
    </source>
</evidence>
<gene>
    <name evidence="3" type="ORF">EV680_10226</name>
    <name evidence="4" type="ORF">LVJ78_05705</name>
</gene>
<dbReference type="PANTHER" id="PTHR46558:SF15">
    <property type="entry name" value="HELIX-TURN-HELIX DOMAIN PROTEIN"/>
    <property type="match status" value="1"/>
</dbReference>
<dbReference type="EMBL" id="CP091507">
    <property type="protein sequence ID" value="UOO80490.1"/>
    <property type="molecule type" value="Genomic_DNA"/>
</dbReference>
<name>A0AAE9KHX5_9NEIS</name>